<reference evidence="2 3" key="2">
    <citation type="journal article" date="2017" name="Front. Plant Sci.">
        <title>Gene Classification and Mining of Molecular Markers Useful in Red Clover (Trifolium pratense) Breeding.</title>
        <authorList>
            <person name="Istvanek J."/>
            <person name="Dluhosova J."/>
            <person name="Dluhos P."/>
            <person name="Patkova L."/>
            <person name="Nedelnik J."/>
            <person name="Repkova J."/>
        </authorList>
    </citation>
    <scope>NUCLEOTIDE SEQUENCE [LARGE SCALE GENOMIC DNA]</scope>
    <source>
        <strain evidence="3">cv. Tatra</strain>
        <tissue evidence="2">Young leaves</tissue>
    </source>
</reference>
<dbReference type="Proteomes" id="UP000236291">
    <property type="component" value="Unassembled WGS sequence"/>
</dbReference>
<protein>
    <submittedName>
        <fullName evidence="2">Uncharacterized protein</fullName>
    </submittedName>
</protein>
<dbReference type="Gene3D" id="1.20.140.40">
    <property type="entry name" value="Invertase/pectin methylesterase inhibitor family protein"/>
    <property type="match status" value="1"/>
</dbReference>
<dbReference type="PANTHER" id="PTHR31890:SF9">
    <property type="entry name" value="PLANT INVERTASE_PECTIN METHYLESTERASE INHIBITOR SUPERFAMILY PROTEIN"/>
    <property type="match status" value="1"/>
</dbReference>
<evidence type="ECO:0000256" key="1">
    <source>
        <dbReference type="SAM" id="SignalP"/>
    </source>
</evidence>
<dbReference type="AlphaFoldDB" id="A0A2K3NCF3"/>
<evidence type="ECO:0000313" key="2">
    <source>
        <dbReference type="EMBL" id="PNY00721.1"/>
    </source>
</evidence>
<dbReference type="PANTHER" id="PTHR31890">
    <property type="entry name" value="PLANT INVERTASE/PECTIN METHYLESTERASE INHIBITOR SUPERFAMILY PROTEIN"/>
    <property type="match status" value="1"/>
</dbReference>
<sequence length="310" mass="35219">MTHSKCLSLLLTISMVFIISHAIRPTSSTKIYEDICKNGGDNEQRCLKVIEAYPEITLAKDKLSFCQLFAKNVAIGEAIKAQNYIKEMMNKYPSSEAIKECATTGYNEVVSEFKGVVIEDPEMEDLVVQYANDGIRVCESALAKEKTVDVSSIYTLNNDMRFLIGILQRGAQGFLKESMERRGGWKNLDGSMAEMRRGAGENREWEFMWRRDLFEWETELLQILKNEIGRVIFRERNRDRVVWKGDPSDCYSVKSAFKVLTEASNPGRQLVFKKDGVFAVILFSLGESAALVFLDLMCSVLYNSWNGCLV</sequence>
<accession>A0A2K3NCF3</accession>
<dbReference type="EMBL" id="ASHM01019257">
    <property type="protein sequence ID" value="PNY00721.1"/>
    <property type="molecule type" value="Genomic_DNA"/>
</dbReference>
<feature type="signal peptide" evidence="1">
    <location>
        <begin position="1"/>
        <end position="22"/>
    </location>
</feature>
<keyword evidence="1" id="KW-0732">Signal</keyword>
<gene>
    <name evidence="2" type="ORF">L195_g024006</name>
</gene>
<dbReference type="STRING" id="57577.A0A2K3NCF3"/>
<feature type="chain" id="PRO_5014408730" evidence="1">
    <location>
        <begin position="23"/>
        <end position="310"/>
    </location>
</feature>
<reference evidence="2 3" key="1">
    <citation type="journal article" date="2014" name="Am. J. Bot.">
        <title>Genome assembly and annotation for red clover (Trifolium pratense; Fabaceae).</title>
        <authorList>
            <person name="Istvanek J."/>
            <person name="Jaros M."/>
            <person name="Krenek A."/>
            <person name="Repkova J."/>
        </authorList>
    </citation>
    <scope>NUCLEOTIDE SEQUENCE [LARGE SCALE GENOMIC DNA]</scope>
    <source>
        <strain evidence="3">cv. Tatra</strain>
        <tissue evidence="2">Young leaves</tissue>
    </source>
</reference>
<dbReference type="InterPro" id="IPR035513">
    <property type="entry name" value="Invertase/methylesterase_inhib"/>
</dbReference>
<organism evidence="2 3">
    <name type="scientific">Trifolium pratense</name>
    <name type="common">Red clover</name>
    <dbReference type="NCBI Taxonomy" id="57577"/>
    <lineage>
        <taxon>Eukaryota</taxon>
        <taxon>Viridiplantae</taxon>
        <taxon>Streptophyta</taxon>
        <taxon>Embryophyta</taxon>
        <taxon>Tracheophyta</taxon>
        <taxon>Spermatophyta</taxon>
        <taxon>Magnoliopsida</taxon>
        <taxon>eudicotyledons</taxon>
        <taxon>Gunneridae</taxon>
        <taxon>Pentapetalae</taxon>
        <taxon>rosids</taxon>
        <taxon>fabids</taxon>
        <taxon>Fabales</taxon>
        <taxon>Fabaceae</taxon>
        <taxon>Papilionoideae</taxon>
        <taxon>50 kb inversion clade</taxon>
        <taxon>NPAAA clade</taxon>
        <taxon>Hologalegina</taxon>
        <taxon>IRL clade</taxon>
        <taxon>Trifolieae</taxon>
        <taxon>Trifolium</taxon>
    </lineage>
</organism>
<proteinExistence type="predicted"/>
<evidence type="ECO:0000313" key="3">
    <source>
        <dbReference type="Proteomes" id="UP000236291"/>
    </source>
</evidence>
<comment type="caution">
    <text evidence="2">The sequence shown here is derived from an EMBL/GenBank/DDBJ whole genome shotgun (WGS) entry which is preliminary data.</text>
</comment>
<name>A0A2K3NCF3_TRIPR</name>